<organism evidence="2 3">
    <name type="scientific">Crotalus adamanteus</name>
    <name type="common">Eastern diamondback rattlesnake</name>
    <dbReference type="NCBI Taxonomy" id="8729"/>
    <lineage>
        <taxon>Eukaryota</taxon>
        <taxon>Metazoa</taxon>
        <taxon>Chordata</taxon>
        <taxon>Craniata</taxon>
        <taxon>Vertebrata</taxon>
        <taxon>Euteleostomi</taxon>
        <taxon>Lepidosauria</taxon>
        <taxon>Squamata</taxon>
        <taxon>Bifurcata</taxon>
        <taxon>Unidentata</taxon>
        <taxon>Episquamata</taxon>
        <taxon>Toxicofera</taxon>
        <taxon>Serpentes</taxon>
        <taxon>Colubroidea</taxon>
        <taxon>Viperidae</taxon>
        <taxon>Crotalinae</taxon>
        <taxon>Crotalus</taxon>
    </lineage>
</organism>
<evidence type="ECO:0000256" key="1">
    <source>
        <dbReference type="SAM" id="MobiDB-lite"/>
    </source>
</evidence>
<sequence>DHQHRSNLCIRGYLEKSEENEAKLIQAVLDWATSILPDVPFTRYDIDAIHRVGPKRLGRKLPRDIVVQLWSYAKKEQLMRKLRNMSSVMFGGHQIQVFPDLCNETLQWRREMHQVCQILKKNNINYSWGYPVLLRFSYGGRFYRVETNEEALEKLRELGIINKEEAMEQIHKMNEMLKFSRKEIEKEEDLQEKGKLDEATGVTSSL</sequence>
<dbReference type="PANTHER" id="PTHR11505">
    <property type="entry name" value="L1 TRANSPOSABLE ELEMENT-RELATED"/>
    <property type="match status" value="1"/>
</dbReference>
<dbReference type="AlphaFoldDB" id="A0AAW1B1J8"/>
<dbReference type="Gene3D" id="3.30.250.20">
    <property type="entry name" value="L1 transposable element, C-terminal domain"/>
    <property type="match status" value="1"/>
</dbReference>
<evidence type="ECO:0000313" key="2">
    <source>
        <dbReference type="EMBL" id="KAK9395680.1"/>
    </source>
</evidence>
<proteinExistence type="predicted"/>
<dbReference type="InterPro" id="IPR004244">
    <property type="entry name" value="Transposase_22"/>
</dbReference>
<evidence type="ECO:0000313" key="3">
    <source>
        <dbReference type="Proteomes" id="UP001474421"/>
    </source>
</evidence>
<dbReference type="Proteomes" id="UP001474421">
    <property type="component" value="Unassembled WGS sequence"/>
</dbReference>
<feature type="compositionally biased region" description="Basic and acidic residues" evidence="1">
    <location>
        <begin position="187"/>
        <end position="198"/>
    </location>
</feature>
<dbReference type="InterPro" id="IPR042566">
    <property type="entry name" value="L1_C"/>
</dbReference>
<name>A0AAW1B1J8_CROAD</name>
<feature type="non-terminal residue" evidence="2">
    <location>
        <position position="1"/>
    </location>
</feature>
<accession>A0AAW1B1J8</accession>
<dbReference type="EMBL" id="JAOTOJ010000009">
    <property type="protein sequence ID" value="KAK9395680.1"/>
    <property type="molecule type" value="Genomic_DNA"/>
</dbReference>
<reference evidence="2 3" key="1">
    <citation type="journal article" date="2024" name="Proc. Natl. Acad. Sci. U.S.A.">
        <title>The genetic regulatory architecture and epigenomic basis for age-related changes in rattlesnake venom.</title>
        <authorList>
            <person name="Hogan M.P."/>
            <person name="Holding M.L."/>
            <person name="Nystrom G.S."/>
            <person name="Colston T.J."/>
            <person name="Bartlett D.A."/>
            <person name="Mason A.J."/>
            <person name="Ellsworth S.A."/>
            <person name="Rautsaw R.M."/>
            <person name="Lawrence K.C."/>
            <person name="Strickland J.L."/>
            <person name="He B."/>
            <person name="Fraser P."/>
            <person name="Margres M.J."/>
            <person name="Gilbert D.M."/>
            <person name="Gibbs H.L."/>
            <person name="Parkinson C.L."/>
            <person name="Rokyta D.R."/>
        </authorList>
    </citation>
    <scope>NUCLEOTIDE SEQUENCE [LARGE SCALE GENOMIC DNA]</scope>
    <source>
        <strain evidence="2">DRR0105</strain>
    </source>
</reference>
<feature type="region of interest" description="Disordered" evidence="1">
    <location>
        <begin position="187"/>
        <end position="206"/>
    </location>
</feature>
<comment type="caution">
    <text evidence="2">The sequence shown here is derived from an EMBL/GenBank/DDBJ whole genome shotgun (WGS) entry which is preliminary data.</text>
</comment>
<gene>
    <name evidence="2" type="ORF">NXF25_019041</name>
</gene>
<protein>
    <submittedName>
        <fullName evidence="2">L1TD1: LINE-1 type transposase domain-containing protein 1</fullName>
    </submittedName>
</protein>
<keyword evidence="3" id="KW-1185">Reference proteome</keyword>